<protein>
    <submittedName>
        <fullName evidence="1">Uncharacterized protein</fullName>
    </submittedName>
</protein>
<dbReference type="Proteomes" id="UP000031192">
    <property type="component" value="Unassembled WGS sequence"/>
</dbReference>
<gene>
    <name evidence="1" type="ORF">MGU_03699</name>
</gene>
<dbReference type="EMBL" id="AZNH01000009">
    <property type="protein sequence ID" value="KID89014.1"/>
    <property type="molecule type" value="Genomic_DNA"/>
</dbReference>
<keyword evidence="2" id="KW-1185">Reference proteome</keyword>
<proteinExistence type="predicted"/>
<accession>A0A0B4I7D4</accession>
<evidence type="ECO:0000313" key="2">
    <source>
        <dbReference type="Proteomes" id="UP000031192"/>
    </source>
</evidence>
<name>A0A0B4I7D4_METGA</name>
<comment type="caution">
    <text evidence="1">The sequence shown here is derived from an EMBL/GenBank/DDBJ whole genome shotgun (WGS) entry which is preliminary data.</text>
</comment>
<evidence type="ECO:0000313" key="1">
    <source>
        <dbReference type="EMBL" id="KID89014.1"/>
    </source>
</evidence>
<dbReference type="AlphaFoldDB" id="A0A0B4I7D4"/>
<dbReference type="HOGENOM" id="CLU_136336_0_0_1"/>
<organism evidence="1 2">
    <name type="scientific">Metarhizium guizhouense (strain ARSEF 977)</name>
    <dbReference type="NCBI Taxonomy" id="1276136"/>
    <lineage>
        <taxon>Eukaryota</taxon>
        <taxon>Fungi</taxon>
        <taxon>Dikarya</taxon>
        <taxon>Ascomycota</taxon>
        <taxon>Pezizomycotina</taxon>
        <taxon>Sordariomycetes</taxon>
        <taxon>Hypocreomycetidae</taxon>
        <taxon>Hypocreales</taxon>
        <taxon>Clavicipitaceae</taxon>
        <taxon>Metarhizium</taxon>
    </lineage>
</organism>
<sequence length="166" mass="17822">MPGSHKALPVCVGVRVNGGSGGCGSQALGRIRLAGVVVPVTPAGGLEVQRAVVVLVDVPEQQVSQFVFVVGQQQRQCRRRRARRAQDGWRRGRETVGSAPVYMEGRDLSAKPCFFPFYCSSSLNSWGRSRNGEYGKMLLEEKGVGGERGVDRDVRCAGEAFGLGNA</sequence>
<reference evidence="1 2" key="1">
    <citation type="journal article" date="2014" name="Proc. Natl. Acad. Sci. U.S.A.">
        <title>Trajectory and genomic determinants of fungal-pathogen speciation and host adaptation.</title>
        <authorList>
            <person name="Hu X."/>
            <person name="Xiao G."/>
            <person name="Zheng P."/>
            <person name="Shang Y."/>
            <person name="Su Y."/>
            <person name="Zhang X."/>
            <person name="Liu X."/>
            <person name="Zhan S."/>
            <person name="St Leger R.J."/>
            <person name="Wang C."/>
        </authorList>
    </citation>
    <scope>NUCLEOTIDE SEQUENCE [LARGE SCALE GENOMIC DNA]</scope>
    <source>
        <strain evidence="1 2">ARSEF 977</strain>
    </source>
</reference>